<evidence type="ECO:0000313" key="10">
    <source>
        <dbReference type="EMBL" id="NHZ78429.1"/>
    </source>
</evidence>
<keyword evidence="7 8" id="KW-0408">Iron</keyword>
<dbReference type="Proteomes" id="UP000621455">
    <property type="component" value="Unassembled WGS sequence"/>
</dbReference>
<accession>A0ABX0MZK9</accession>
<sequence>MKITRIHHVAYRCKDAKETVEWYVNYLNMDFVLAIAEDQVPSTGAPDPYMHVFLDAGMGNVLAFFELPSQAPMGRDENTPAWVQHLALEVGSMDELLAAKARLEADGIEVIGPTNHTIFKSIYFFDPNGHRLELAVNTATPEMKQKLDAVKWDMLNEWSETRKAPKHAAWMHENPRADQQ</sequence>
<organism evidence="10 11">
    <name type="scientific">Massilia frigida</name>
    <dbReference type="NCBI Taxonomy" id="2609281"/>
    <lineage>
        <taxon>Bacteria</taxon>
        <taxon>Pseudomonadati</taxon>
        <taxon>Pseudomonadota</taxon>
        <taxon>Betaproteobacteria</taxon>
        <taxon>Burkholderiales</taxon>
        <taxon>Oxalobacteraceae</taxon>
        <taxon>Telluria group</taxon>
        <taxon>Massilia</taxon>
    </lineage>
</organism>
<name>A0ABX0MZK9_9BURK</name>
<evidence type="ECO:0000256" key="6">
    <source>
        <dbReference type="ARBA" id="ARBA00023002"/>
    </source>
</evidence>
<dbReference type="SUPFAM" id="SSF54593">
    <property type="entry name" value="Glyoxalase/Bleomycin resistance protein/Dihydroxybiphenyl dioxygenase"/>
    <property type="match status" value="1"/>
</dbReference>
<dbReference type="Gene3D" id="3.10.180.10">
    <property type="entry name" value="2,3-Dihydroxybiphenyl 1,2-Dioxygenase, domain 1"/>
    <property type="match status" value="1"/>
</dbReference>
<protein>
    <submittedName>
        <fullName evidence="10">VOC family protein</fullName>
    </submittedName>
</protein>
<feature type="domain" description="VOC" evidence="9">
    <location>
        <begin position="5"/>
        <end position="137"/>
    </location>
</feature>
<evidence type="ECO:0000256" key="2">
    <source>
        <dbReference type="ARBA" id="ARBA00008784"/>
    </source>
</evidence>
<dbReference type="EMBL" id="WHJG01000002">
    <property type="protein sequence ID" value="NHZ78429.1"/>
    <property type="molecule type" value="Genomic_DNA"/>
</dbReference>
<evidence type="ECO:0000256" key="5">
    <source>
        <dbReference type="ARBA" id="ARBA00022964"/>
    </source>
</evidence>
<dbReference type="Pfam" id="PF00903">
    <property type="entry name" value="Glyoxalase"/>
    <property type="match status" value="1"/>
</dbReference>
<dbReference type="InterPro" id="IPR029068">
    <property type="entry name" value="Glyas_Bleomycin-R_OHBP_Dase"/>
</dbReference>
<dbReference type="CDD" id="cd06587">
    <property type="entry name" value="VOC"/>
    <property type="match status" value="1"/>
</dbReference>
<keyword evidence="3" id="KW-0479">Metal-binding</keyword>
<comment type="caution">
    <text evidence="10">The sequence shown here is derived from an EMBL/GenBank/DDBJ whole genome shotgun (WGS) entry which is preliminary data.</text>
</comment>
<evidence type="ECO:0000259" key="9">
    <source>
        <dbReference type="PROSITE" id="PS51819"/>
    </source>
</evidence>
<evidence type="ECO:0000256" key="1">
    <source>
        <dbReference type="ARBA" id="ARBA00001954"/>
    </source>
</evidence>
<dbReference type="PROSITE" id="PS00082">
    <property type="entry name" value="EXTRADIOL_DIOXYGENAS"/>
    <property type="match status" value="1"/>
</dbReference>
<keyword evidence="5 8" id="KW-0223">Dioxygenase</keyword>
<keyword evidence="11" id="KW-1185">Reference proteome</keyword>
<evidence type="ECO:0000256" key="7">
    <source>
        <dbReference type="ARBA" id="ARBA00023004"/>
    </source>
</evidence>
<dbReference type="InterPro" id="IPR004360">
    <property type="entry name" value="Glyas_Fos-R_dOase_dom"/>
</dbReference>
<dbReference type="PANTHER" id="PTHR21366:SF30">
    <property type="entry name" value="BLL2330 PROTEIN"/>
    <property type="match status" value="1"/>
</dbReference>
<comment type="cofactor">
    <cofactor evidence="1 8">
        <name>Fe(2+)</name>
        <dbReference type="ChEBI" id="CHEBI:29033"/>
    </cofactor>
</comment>
<dbReference type="RefSeq" id="WP_167085180.1">
    <property type="nucleotide sequence ID" value="NZ_WHJG01000002.1"/>
</dbReference>
<gene>
    <name evidence="10" type="ORF">F2P44_03885</name>
</gene>
<proteinExistence type="inferred from homology"/>
<evidence type="ECO:0000313" key="11">
    <source>
        <dbReference type="Proteomes" id="UP000621455"/>
    </source>
</evidence>
<keyword evidence="6 8" id="KW-0560">Oxidoreductase</keyword>
<comment type="similarity">
    <text evidence="2 8">Belongs to the extradiol ring-cleavage dioxygenase family.</text>
</comment>
<reference evidence="10 11" key="1">
    <citation type="submission" date="2019-10" db="EMBL/GenBank/DDBJ databases">
        <title>Taxonomy of Antarctic Massilia spp.: description of Massilia rubra sp. nov., Massilia aquatica sp. nov., Massilia mucilaginosa sp. nov., Massilia frigida sp. nov. isolated from streams, lakes and regoliths.</title>
        <authorList>
            <person name="Holochova P."/>
            <person name="Sedlacek I."/>
            <person name="Kralova S."/>
            <person name="Maslanova I."/>
            <person name="Busse H.-J."/>
            <person name="Stankova E."/>
            <person name="Vrbovska V."/>
            <person name="Kovarovic V."/>
            <person name="Bartak M."/>
            <person name="Svec P."/>
            <person name="Pantucek R."/>
        </authorList>
    </citation>
    <scope>NUCLEOTIDE SEQUENCE [LARGE SCALE GENOMIC DNA]</scope>
    <source>
        <strain evidence="10 11">CCM 8695</strain>
    </source>
</reference>
<evidence type="ECO:0000256" key="3">
    <source>
        <dbReference type="ARBA" id="ARBA00022723"/>
    </source>
</evidence>
<dbReference type="InterPro" id="IPR037523">
    <property type="entry name" value="VOC_core"/>
</dbReference>
<evidence type="ECO:0000256" key="8">
    <source>
        <dbReference type="RuleBase" id="RU000683"/>
    </source>
</evidence>
<dbReference type="PROSITE" id="PS51819">
    <property type="entry name" value="VOC"/>
    <property type="match status" value="1"/>
</dbReference>
<dbReference type="InterPro" id="IPR050383">
    <property type="entry name" value="GlyoxalaseI/FosfomycinResist"/>
</dbReference>
<dbReference type="PANTHER" id="PTHR21366">
    <property type="entry name" value="GLYOXALASE FAMILY PROTEIN"/>
    <property type="match status" value="1"/>
</dbReference>
<dbReference type="InterPro" id="IPR000486">
    <property type="entry name" value="Xdiol_ring_cleave_dOase_1/2"/>
</dbReference>
<keyword evidence="4 8" id="KW-0058">Aromatic hydrocarbons catabolism</keyword>
<evidence type="ECO:0000256" key="4">
    <source>
        <dbReference type="ARBA" id="ARBA00022797"/>
    </source>
</evidence>